<evidence type="ECO:0000313" key="1">
    <source>
        <dbReference type="EMBL" id="GAG53130.1"/>
    </source>
</evidence>
<name>X0YB91_9ZZZZ</name>
<dbReference type="EMBL" id="BARS01053716">
    <property type="protein sequence ID" value="GAG53130.1"/>
    <property type="molecule type" value="Genomic_DNA"/>
</dbReference>
<reference evidence="1" key="1">
    <citation type="journal article" date="2014" name="Front. Microbiol.">
        <title>High frequency of phylogenetically diverse reductive dehalogenase-homologous genes in deep subseafloor sedimentary metagenomes.</title>
        <authorList>
            <person name="Kawai M."/>
            <person name="Futagami T."/>
            <person name="Toyoda A."/>
            <person name="Takaki Y."/>
            <person name="Nishi S."/>
            <person name="Hori S."/>
            <person name="Arai W."/>
            <person name="Tsubouchi T."/>
            <person name="Morono Y."/>
            <person name="Uchiyama I."/>
            <person name="Ito T."/>
            <person name="Fujiyama A."/>
            <person name="Inagaki F."/>
            <person name="Takami H."/>
        </authorList>
    </citation>
    <scope>NUCLEOTIDE SEQUENCE</scope>
    <source>
        <strain evidence="1">Expedition CK06-06</strain>
    </source>
</reference>
<dbReference type="AlphaFoldDB" id="X0YB91"/>
<sequence>LHDGKNINIPTFGIVTAKELTEGVDNTTSETMSDALVTITPGEVGCKIILTDKLVRDNNEDIKSAAGRILGEAMEYKRDYDLLEEIDNAPSSSPDHTLGSSSALTMGELAAARALLAGNPVAYGGKAPMPYAVVHHPYTLNDLVDVITPVVPTAGTINVTGTAFTDEILRNYTIGRLFGMPIIEDGNLKISGNVAKGGVFSTGEGGAIILGTADEWSIEPERDAS</sequence>
<feature type="non-terminal residue" evidence="1">
    <location>
        <position position="1"/>
    </location>
</feature>
<feature type="non-terminal residue" evidence="1">
    <location>
        <position position="225"/>
    </location>
</feature>
<comment type="caution">
    <text evidence="1">The sequence shown here is derived from an EMBL/GenBank/DDBJ whole genome shotgun (WGS) entry which is preliminary data.</text>
</comment>
<gene>
    <name evidence="1" type="ORF">S01H1_79647</name>
</gene>
<proteinExistence type="predicted"/>
<accession>X0YB91</accession>
<protein>
    <submittedName>
        <fullName evidence="1">Uncharacterized protein</fullName>
    </submittedName>
</protein>
<organism evidence="1">
    <name type="scientific">marine sediment metagenome</name>
    <dbReference type="NCBI Taxonomy" id="412755"/>
    <lineage>
        <taxon>unclassified sequences</taxon>
        <taxon>metagenomes</taxon>
        <taxon>ecological metagenomes</taxon>
    </lineage>
</organism>